<dbReference type="EMBL" id="AP019379">
    <property type="protein sequence ID" value="BBI01168.1"/>
    <property type="molecule type" value="Genomic_DNA"/>
</dbReference>
<dbReference type="PANTHER" id="PTHR43595:SF2">
    <property type="entry name" value="SMALL RIBOSOMAL SUBUNIT PROTEIN MS42"/>
    <property type="match status" value="1"/>
</dbReference>
<evidence type="ECO:0000313" key="11">
    <source>
        <dbReference type="EMBL" id="BBI01168.1"/>
    </source>
</evidence>
<accession>A0A455T9Z3</accession>
<dbReference type="InterPro" id="IPR019833">
    <property type="entry name" value="Mn/Fe_SOD_BS"/>
</dbReference>
<evidence type="ECO:0000256" key="2">
    <source>
        <dbReference type="ARBA" id="ARBA00008714"/>
    </source>
</evidence>
<proteinExistence type="inferred from homology"/>
<evidence type="ECO:0000256" key="7">
    <source>
        <dbReference type="PIRSR" id="PIRSR000349-1"/>
    </source>
</evidence>
<evidence type="ECO:0000259" key="9">
    <source>
        <dbReference type="Pfam" id="PF00081"/>
    </source>
</evidence>
<feature type="domain" description="Manganese/iron superoxide dismutase N-terminal" evidence="9">
    <location>
        <begin position="2"/>
        <end position="88"/>
    </location>
</feature>
<dbReference type="GO" id="GO:0046872">
    <property type="term" value="F:metal ion binding"/>
    <property type="evidence" value="ECO:0007669"/>
    <property type="project" value="UniProtKB-KW"/>
</dbReference>
<evidence type="ECO:0000313" key="12">
    <source>
        <dbReference type="Proteomes" id="UP000317544"/>
    </source>
</evidence>
<feature type="binding site" evidence="7">
    <location>
        <position position="167"/>
    </location>
    <ligand>
        <name>Mn(2+)</name>
        <dbReference type="ChEBI" id="CHEBI:29035"/>
    </ligand>
</feature>
<dbReference type="PROSITE" id="PS00088">
    <property type="entry name" value="SOD_MN"/>
    <property type="match status" value="1"/>
</dbReference>
<reference evidence="11 12" key="1">
    <citation type="journal article" date="2019" name="Proc. Natl. Acad. Sci. U.S.A.">
        <title>Exaggeration and cooption of innate immunity for social defense.</title>
        <authorList>
            <person name="Kutsukake M."/>
            <person name="Moriyama M."/>
            <person name="Shigenobu S."/>
            <person name="Meng X.-Y."/>
            <person name="Nikoh N."/>
            <person name="Noda C."/>
            <person name="Kobayashi S."/>
            <person name="Fukatsu T."/>
        </authorList>
    </citation>
    <scope>NUCLEOTIDE SEQUENCE [LARGE SCALE GENOMIC DNA]</scope>
    <source>
        <strain evidence="11 12">Nmo</strain>
    </source>
</reference>
<dbReference type="Gene3D" id="1.10.287.990">
    <property type="entry name" value="Fe,Mn superoxide dismutase (SOD) domain"/>
    <property type="match status" value="1"/>
</dbReference>
<evidence type="ECO:0000256" key="8">
    <source>
        <dbReference type="RuleBase" id="RU000414"/>
    </source>
</evidence>
<evidence type="ECO:0000259" key="10">
    <source>
        <dbReference type="Pfam" id="PF02777"/>
    </source>
</evidence>
<dbReference type="InterPro" id="IPR036314">
    <property type="entry name" value="SOD_C_sf"/>
</dbReference>
<dbReference type="Pfam" id="PF00081">
    <property type="entry name" value="Sod_Fe_N"/>
    <property type="match status" value="1"/>
</dbReference>
<evidence type="ECO:0000256" key="5">
    <source>
        <dbReference type="ARBA" id="ARBA00023002"/>
    </source>
</evidence>
<evidence type="ECO:0000256" key="4">
    <source>
        <dbReference type="ARBA" id="ARBA00022723"/>
    </source>
</evidence>
<dbReference type="InterPro" id="IPR036324">
    <property type="entry name" value="Mn/Fe_SOD_N_sf"/>
</dbReference>
<dbReference type="PANTHER" id="PTHR43595">
    <property type="entry name" value="37S RIBOSOMAL PROTEIN S26, MITOCHONDRIAL"/>
    <property type="match status" value="1"/>
</dbReference>
<feature type="binding site" evidence="7">
    <location>
        <position position="81"/>
    </location>
    <ligand>
        <name>Mn(2+)</name>
        <dbReference type="ChEBI" id="CHEBI:29035"/>
    </ligand>
</feature>
<dbReference type="GO" id="GO:0004784">
    <property type="term" value="F:superoxide dismutase activity"/>
    <property type="evidence" value="ECO:0007669"/>
    <property type="project" value="UniProtKB-EC"/>
</dbReference>
<keyword evidence="12" id="KW-1185">Reference proteome</keyword>
<dbReference type="SUPFAM" id="SSF54719">
    <property type="entry name" value="Fe,Mn superoxide dismutase (SOD), C-terminal domain"/>
    <property type="match status" value="1"/>
</dbReference>
<dbReference type="SUPFAM" id="SSF46609">
    <property type="entry name" value="Fe,Mn superoxide dismutase (SOD), N-terminal domain"/>
    <property type="match status" value="1"/>
</dbReference>
<keyword evidence="4 7" id="KW-0479">Metal-binding</keyword>
<comment type="catalytic activity">
    <reaction evidence="6 8">
        <text>2 superoxide + 2 H(+) = H2O2 + O2</text>
        <dbReference type="Rhea" id="RHEA:20696"/>
        <dbReference type="ChEBI" id="CHEBI:15378"/>
        <dbReference type="ChEBI" id="CHEBI:15379"/>
        <dbReference type="ChEBI" id="CHEBI:16240"/>
        <dbReference type="ChEBI" id="CHEBI:18421"/>
        <dbReference type="EC" id="1.15.1.1"/>
    </reaction>
</comment>
<feature type="domain" description="Manganese/iron superoxide dismutase C-terminal" evidence="10">
    <location>
        <begin position="96"/>
        <end position="198"/>
    </location>
</feature>
<feature type="binding site" evidence="7">
    <location>
        <position position="27"/>
    </location>
    <ligand>
        <name>Mn(2+)</name>
        <dbReference type="ChEBI" id="CHEBI:29035"/>
    </ligand>
</feature>
<comment type="function">
    <text evidence="1">Destroys superoxide anion radicals which are normally produced within the cells and which are toxic to biological systems.</text>
</comment>
<gene>
    <name evidence="11" type="primary">sodA</name>
    <name evidence="11" type="ORF">BUCNMO_153</name>
</gene>
<dbReference type="Gene3D" id="3.55.40.20">
    <property type="entry name" value="Iron/manganese superoxide dismutase, C-terminal domain"/>
    <property type="match status" value="1"/>
</dbReference>
<comment type="function">
    <text evidence="8">Destroys radicals which are normally produced within the cells and which are toxic to biological systems.</text>
</comment>
<organism evidence="11 12">
    <name type="scientific">Buchnera aphidicola</name>
    <name type="common">Nipponaphis monzeni</name>
    <dbReference type="NCBI Taxonomy" id="2495405"/>
    <lineage>
        <taxon>Bacteria</taxon>
        <taxon>Pseudomonadati</taxon>
        <taxon>Pseudomonadota</taxon>
        <taxon>Gammaproteobacteria</taxon>
        <taxon>Enterobacterales</taxon>
        <taxon>Erwiniaceae</taxon>
        <taxon>Buchnera</taxon>
    </lineage>
</organism>
<dbReference type="PIRSF" id="PIRSF000349">
    <property type="entry name" value="SODismutase"/>
    <property type="match status" value="1"/>
</dbReference>
<dbReference type="AlphaFoldDB" id="A0A455T9Z3"/>
<protein>
    <recommendedName>
        <fullName evidence="3 8">Superoxide dismutase</fullName>
        <ecNumber evidence="3 8">1.15.1.1</ecNumber>
    </recommendedName>
</protein>
<feature type="binding site" evidence="7">
    <location>
        <position position="171"/>
    </location>
    <ligand>
        <name>Mn(2+)</name>
        <dbReference type="ChEBI" id="CHEBI:29035"/>
    </ligand>
</feature>
<dbReference type="GO" id="GO:0005737">
    <property type="term" value="C:cytoplasm"/>
    <property type="evidence" value="ECO:0007669"/>
    <property type="project" value="TreeGrafter"/>
</dbReference>
<comment type="similarity">
    <text evidence="2 8">Belongs to the iron/manganese superoxide dismutase family.</text>
</comment>
<dbReference type="PRINTS" id="PR01703">
    <property type="entry name" value="MNSODISMTASE"/>
</dbReference>
<evidence type="ECO:0000256" key="1">
    <source>
        <dbReference type="ARBA" id="ARBA00002170"/>
    </source>
</evidence>
<dbReference type="Pfam" id="PF02777">
    <property type="entry name" value="Sod_Fe_C"/>
    <property type="match status" value="1"/>
</dbReference>
<evidence type="ECO:0000256" key="3">
    <source>
        <dbReference type="ARBA" id="ARBA00012682"/>
    </source>
</evidence>
<dbReference type="Proteomes" id="UP000317544">
    <property type="component" value="Chromosome"/>
</dbReference>
<evidence type="ECO:0000256" key="6">
    <source>
        <dbReference type="ARBA" id="ARBA00049204"/>
    </source>
</evidence>
<keyword evidence="5 8" id="KW-0560">Oxidoreductase</keyword>
<dbReference type="OrthoDB" id="9803125at2"/>
<sequence length="211" mass="25275">MKYKLPSLLYSYNYFEPYIDSMTMRLHYTKHHQGYLNNINNILQSINYQFLSIEKLIISLDKTPSEYRKSIRNNAGGYFNHNLFWKGLNLNTTLSGLLKKMILEKWNSINNFKNEFIEQSVSLFGSGWIWLVIENNCLSIRLTHNQDNPLMGTSIVGFYGYPIICLDLWEHAYYLKYQNKRCEYVESFWNIINWDEASLRLQYYMNNYSNI</sequence>
<name>A0A455T9Z3_9GAMM</name>
<dbReference type="EC" id="1.15.1.1" evidence="3 8"/>
<dbReference type="InterPro" id="IPR001189">
    <property type="entry name" value="Mn/Fe_SOD"/>
</dbReference>
<dbReference type="InterPro" id="IPR019832">
    <property type="entry name" value="Mn/Fe_SOD_C"/>
</dbReference>
<dbReference type="InterPro" id="IPR019831">
    <property type="entry name" value="Mn/Fe_SOD_N"/>
</dbReference>
<dbReference type="RefSeq" id="WP_158344726.1">
    <property type="nucleotide sequence ID" value="NZ_AP019379.1"/>
</dbReference>